<gene>
    <name evidence="7" type="ORF">HNP71_002235</name>
</gene>
<evidence type="ECO:0000256" key="5">
    <source>
        <dbReference type="ARBA" id="ARBA00023211"/>
    </source>
</evidence>
<keyword evidence="5" id="KW-0464">Manganese</keyword>
<dbReference type="Gene3D" id="3.60.21.10">
    <property type="match status" value="1"/>
</dbReference>
<dbReference type="InterPro" id="IPR004843">
    <property type="entry name" value="Calcineurin-like_PHP"/>
</dbReference>
<dbReference type="AlphaFoldDB" id="A0A840VDN0"/>
<keyword evidence="2" id="KW-0997">Cell inner membrane</keyword>
<dbReference type="PANTHER" id="PTHR34990">
    <property type="entry name" value="UDP-2,3-DIACYLGLUCOSAMINE HYDROLASE-RELATED"/>
    <property type="match status" value="1"/>
</dbReference>
<evidence type="ECO:0000256" key="2">
    <source>
        <dbReference type="ARBA" id="ARBA00022519"/>
    </source>
</evidence>
<sequence>MEKTAYRSVFISDTHLGTRGCRAEFLADFLKSLTCENLFLVGDIIDGWRLKRSWFWDRHHDKVLRRVLKMARNGTNVVYVPGNHDEMLRKYLALGIEVCGVKIQMEAEHTTADGKRLLITHGDMFDSVVRHARVLALLGDWAYTLALGLNRYFNMVRIRLGYPYWSLSAWLKLQVKEAVKAIDRFETALADDAKARGFDGVVCGHIHHAEMRMVNGVLYLNDGDWVESCTALVEHDDGNLELIDWVARNQLSMLAKPAAKINPAQSAVVQAVAAEMAAVQREIDPISIASAGA</sequence>
<keyword evidence="4" id="KW-0472">Membrane</keyword>
<dbReference type="PANTHER" id="PTHR34990:SF2">
    <property type="entry name" value="BLL8164 PROTEIN"/>
    <property type="match status" value="1"/>
</dbReference>
<protein>
    <submittedName>
        <fullName evidence="7">UDP-2,3-diacylglucosamine pyrophosphatase LpxH</fullName>
    </submittedName>
</protein>
<dbReference type="CDD" id="cd07398">
    <property type="entry name" value="MPP_YbbF-LpxH"/>
    <property type="match status" value="1"/>
</dbReference>
<dbReference type="InterPro" id="IPR043461">
    <property type="entry name" value="LpxH-like"/>
</dbReference>
<proteinExistence type="predicted"/>
<comment type="caution">
    <text evidence="7">The sequence shown here is derived from an EMBL/GenBank/DDBJ whole genome shotgun (WGS) entry which is preliminary data.</text>
</comment>
<reference evidence="7 8" key="1">
    <citation type="submission" date="2020-08" db="EMBL/GenBank/DDBJ databases">
        <title>Genomic Encyclopedia of Type Strains, Phase IV (KMG-IV): sequencing the most valuable type-strain genomes for metagenomic binning, comparative biology and taxonomic classification.</title>
        <authorList>
            <person name="Goeker M."/>
        </authorList>
    </citation>
    <scope>NUCLEOTIDE SEQUENCE [LARGE SCALE GENOMIC DNA]</scope>
    <source>
        <strain evidence="7 8">DSM 27026</strain>
    </source>
</reference>
<dbReference type="GO" id="GO:0008758">
    <property type="term" value="F:UDP-2,3-diacylglucosamine hydrolase activity"/>
    <property type="evidence" value="ECO:0007669"/>
    <property type="project" value="TreeGrafter"/>
</dbReference>
<dbReference type="EMBL" id="JACHFJ010000011">
    <property type="protein sequence ID" value="MBB5373968.1"/>
    <property type="molecule type" value="Genomic_DNA"/>
</dbReference>
<evidence type="ECO:0000313" key="7">
    <source>
        <dbReference type="EMBL" id="MBB5373968.1"/>
    </source>
</evidence>
<evidence type="ECO:0000313" key="8">
    <source>
        <dbReference type="Proteomes" id="UP000553706"/>
    </source>
</evidence>
<dbReference type="GO" id="GO:0046872">
    <property type="term" value="F:metal ion binding"/>
    <property type="evidence" value="ECO:0007669"/>
    <property type="project" value="UniProtKB-KW"/>
</dbReference>
<evidence type="ECO:0000256" key="4">
    <source>
        <dbReference type="ARBA" id="ARBA00023136"/>
    </source>
</evidence>
<evidence type="ECO:0000259" key="6">
    <source>
        <dbReference type="Pfam" id="PF00149"/>
    </source>
</evidence>
<feature type="domain" description="Calcineurin-like phosphoesterase" evidence="6">
    <location>
        <begin position="7"/>
        <end position="208"/>
    </location>
</feature>
<accession>A0A840VDN0</accession>
<evidence type="ECO:0000256" key="3">
    <source>
        <dbReference type="ARBA" id="ARBA00022723"/>
    </source>
</evidence>
<dbReference type="Proteomes" id="UP000553706">
    <property type="component" value="Unassembled WGS sequence"/>
</dbReference>
<keyword evidence="1" id="KW-1003">Cell membrane</keyword>
<dbReference type="GO" id="GO:0009245">
    <property type="term" value="P:lipid A biosynthetic process"/>
    <property type="evidence" value="ECO:0007669"/>
    <property type="project" value="TreeGrafter"/>
</dbReference>
<organism evidence="7 8">
    <name type="scientific">Acidocella aromatica</name>
    <dbReference type="NCBI Taxonomy" id="1303579"/>
    <lineage>
        <taxon>Bacteria</taxon>
        <taxon>Pseudomonadati</taxon>
        <taxon>Pseudomonadota</taxon>
        <taxon>Alphaproteobacteria</taxon>
        <taxon>Acetobacterales</taxon>
        <taxon>Acidocellaceae</taxon>
        <taxon>Acidocella</taxon>
    </lineage>
</organism>
<keyword evidence="8" id="KW-1185">Reference proteome</keyword>
<dbReference type="Pfam" id="PF00149">
    <property type="entry name" value="Metallophos"/>
    <property type="match status" value="1"/>
</dbReference>
<name>A0A840VDN0_9PROT</name>
<dbReference type="RefSeq" id="WP_246344195.1">
    <property type="nucleotide sequence ID" value="NZ_JACHFJ010000011.1"/>
</dbReference>
<evidence type="ECO:0000256" key="1">
    <source>
        <dbReference type="ARBA" id="ARBA00022475"/>
    </source>
</evidence>
<dbReference type="GO" id="GO:0016020">
    <property type="term" value="C:membrane"/>
    <property type="evidence" value="ECO:0007669"/>
    <property type="project" value="GOC"/>
</dbReference>
<keyword evidence="3" id="KW-0479">Metal-binding</keyword>
<dbReference type="SUPFAM" id="SSF56300">
    <property type="entry name" value="Metallo-dependent phosphatases"/>
    <property type="match status" value="1"/>
</dbReference>
<dbReference type="InterPro" id="IPR029052">
    <property type="entry name" value="Metallo-depent_PP-like"/>
</dbReference>